<dbReference type="Gene3D" id="3.40.50.300">
    <property type="entry name" value="P-loop containing nucleotide triphosphate hydrolases"/>
    <property type="match status" value="1"/>
</dbReference>
<dbReference type="InterPro" id="IPR011600">
    <property type="entry name" value="Pept_C14_caspase"/>
</dbReference>
<dbReference type="InterPro" id="IPR032171">
    <property type="entry name" value="COR-A"/>
</dbReference>
<evidence type="ECO:0000256" key="20">
    <source>
        <dbReference type="ARBA" id="ARBA00048679"/>
    </source>
</evidence>
<keyword evidence="8" id="KW-0547">Nucleotide-binding</keyword>
<proteinExistence type="inferred from homology"/>
<organism evidence="26">
    <name type="scientific">Branchiostoma floridae</name>
    <name type="common">Florida lancelet</name>
    <name type="synonym">Amphioxus</name>
    <dbReference type="NCBI Taxonomy" id="7739"/>
    <lineage>
        <taxon>Eukaryota</taxon>
        <taxon>Metazoa</taxon>
        <taxon>Chordata</taxon>
        <taxon>Cephalochordata</taxon>
        <taxon>Leptocardii</taxon>
        <taxon>Amphioxiformes</taxon>
        <taxon>Branchiostomatidae</taxon>
        <taxon>Branchiostoma</taxon>
    </lineage>
</organism>
<dbReference type="EC" id="2.7.11.1" evidence="2"/>
<dbReference type="PRINTS" id="PR00376">
    <property type="entry name" value="IL1BCENZYME"/>
</dbReference>
<reference evidence="26" key="1">
    <citation type="journal article" date="2008" name="Nature">
        <title>The amphioxus genome and the evolution of the chordate karyotype.</title>
        <authorList>
            <consortium name="US DOE Joint Genome Institute (JGI-PGF)"/>
            <person name="Putnam N.H."/>
            <person name="Butts T."/>
            <person name="Ferrier D.E.K."/>
            <person name="Furlong R.F."/>
            <person name="Hellsten U."/>
            <person name="Kawashima T."/>
            <person name="Robinson-Rechavi M."/>
            <person name="Shoguchi E."/>
            <person name="Terry A."/>
            <person name="Yu J.-K."/>
            <person name="Benito-Gutierrez E.L."/>
            <person name="Dubchak I."/>
            <person name="Garcia-Fernandez J."/>
            <person name="Gibson-Brown J.J."/>
            <person name="Grigoriev I.V."/>
            <person name="Horton A.C."/>
            <person name="de Jong P.J."/>
            <person name="Jurka J."/>
            <person name="Kapitonov V.V."/>
            <person name="Kohara Y."/>
            <person name="Kuroki Y."/>
            <person name="Lindquist E."/>
            <person name="Lucas S."/>
            <person name="Osoegawa K."/>
            <person name="Pennacchio L.A."/>
            <person name="Salamov A.A."/>
            <person name="Satou Y."/>
            <person name="Sauka-Spengler T."/>
            <person name="Schmutz J."/>
            <person name="Shin-I T."/>
            <person name="Toyoda A."/>
            <person name="Bronner-Fraser M."/>
            <person name="Fujiyama A."/>
            <person name="Holland L.Z."/>
            <person name="Holland P.W.H."/>
            <person name="Satoh N."/>
            <person name="Rokhsar D.S."/>
        </authorList>
    </citation>
    <scope>NUCLEOTIDE SEQUENCE [LARGE SCALE GENOMIC DNA]</scope>
    <source>
        <strain evidence="26">S238N-H82</strain>
        <tissue evidence="26">Testes</tissue>
    </source>
</reference>
<evidence type="ECO:0000259" key="24">
    <source>
        <dbReference type="PROSITE" id="PS50208"/>
    </source>
</evidence>
<feature type="domain" description="Caspase family p10" evidence="23">
    <location>
        <begin position="1515"/>
        <end position="1604"/>
    </location>
</feature>
<evidence type="ECO:0000256" key="4">
    <source>
        <dbReference type="ARBA" id="ARBA00022614"/>
    </source>
</evidence>
<evidence type="ECO:0000256" key="11">
    <source>
        <dbReference type="ARBA" id="ARBA00022807"/>
    </source>
</evidence>
<dbReference type="InterPro" id="IPR015917">
    <property type="entry name" value="Pept_C14A"/>
</dbReference>
<keyword evidence="7" id="KW-0677">Repeat</keyword>
<dbReference type="Gene3D" id="3.80.10.10">
    <property type="entry name" value="Ribonuclease Inhibitor"/>
    <property type="match status" value="5"/>
</dbReference>
<keyword evidence="5" id="KW-0645">Protease</keyword>
<feature type="compositionally biased region" description="Polar residues" evidence="22">
    <location>
        <begin position="1493"/>
        <end position="1512"/>
    </location>
</feature>
<keyword evidence="13" id="KW-0342">GTP-binding</keyword>
<dbReference type="SUPFAM" id="SSF52129">
    <property type="entry name" value="Caspase-like"/>
    <property type="match status" value="1"/>
</dbReference>
<dbReference type="InterPro" id="IPR002138">
    <property type="entry name" value="Pept_C14_p10"/>
</dbReference>
<keyword evidence="6" id="KW-0808">Transferase</keyword>
<evidence type="ECO:0000256" key="13">
    <source>
        <dbReference type="ARBA" id="ARBA00023134"/>
    </source>
</evidence>
<dbReference type="GO" id="GO:0004674">
    <property type="term" value="F:protein serine/threonine kinase activity"/>
    <property type="evidence" value="ECO:0007669"/>
    <property type="project" value="UniProtKB-KW"/>
</dbReference>
<dbReference type="Pfam" id="PF25497">
    <property type="entry name" value="COR-B"/>
    <property type="match status" value="1"/>
</dbReference>
<keyword evidence="14" id="KW-0865">Zymogen</keyword>
<dbReference type="InterPro" id="IPR003591">
    <property type="entry name" value="Leu-rich_rpt_typical-subtyp"/>
</dbReference>
<dbReference type="Pfam" id="PF08477">
    <property type="entry name" value="Roc"/>
    <property type="match status" value="1"/>
</dbReference>
<keyword evidence="11" id="KW-0788">Thiol protease</keyword>
<dbReference type="SMART" id="SM00364">
    <property type="entry name" value="LRR_BAC"/>
    <property type="match status" value="11"/>
</dbReference>
<dbReference type="GO" id="GO:0004197">
    <property type="term" value="F:cysteine-type endopeptidase activity"/>
    <property type="evidence" value="ECO:0007669"/>
    <property type="project" value="InterPro"/>
</dbReference>
<comment type="catalytic activity">
    <reaction evidence="20">
        <text>L-seryl-[protein] + ATP = O-phospho-L-seryl-[protein] + ADP + H(+)</text>
        <dbReference type="Rhea" id="RHEA:17989"/>
        <dbReference type="Rhea" id="RHEA-COMP:9863"/>
        <dbReference type="Rhea" id="RHEA-COMP:11604"/>
        <dbReference type="ChEBI" id="CHEBI:15378"/>
        <dbReference type="ChEBI" id="CHEBI:29999"/>
        <dbReference type="ChEBI" id="CHEBI:30616"/>
        <dbReference type="ChEBI" id="CHEBI:83421"/>
        <dbReference type="ChEBI" id="CHEBI:456216"/>
        <dbReference type="EC" id="2.7.11.1"/>
    </reaction>
</comment>
<keyword evidence="10" id="KW-0378">Hydrolase</keyword>
<dbReference type="Gene3D" id="3.40.50.1460">
    <property type="match status" value="1"/>
</dbReference>
<comment type="similarity">
    <text evidence="1 21">Belongs to the peptidase C14A family.</text>
</comment>
<gene>
    <name evidence="26" type="ORF">BRAFLDRAFT_67388</name>
</gene>
<comment type="catalytic activity">
    <reaction evidence="19">
        <text>L-threonyl-[protein] + ATP = O-phospho-L-threonyl-[protein] + ADP + H(+)</text>
        <dbReference type="Rhea" id="RHEA:46608"/>
        <dbReference type="Rhea" id="RHEA-COMP:11060"/>
        <dbReference type="Rhea" id="RHEA-COMP:11605"/>
        <dbReference type="ChEBI" id="CHEBI:15378"/>
        <dbReference type="ChEBI" id="CHEBI:30013"/>
        <dbReference type="ChEBI" id="CHEBI:30616"/>
        <dbReference type="ChEBI" id="CHEBI:61977"/>
        <dbReference type="ChEBI" id="CHEBI:456216"/>
        <dbReference type="EC" id="2.7.11.1"/>
    </reaction>
</comment>
<dbReference type="PANTHER" id="PTHR48051:SF54">
    <property type="entry name" value="LEUCINE-RICH REPEAT-CONTAINING PROTEIN"/>
    <property type="match status" value="1"/>
</dbReference>
<evidence type="ECO:0000256" key="5">
    <source>
        <dbReference type="ARBA" id="ARBA00022670"/>
    </source>
</evidence>
<evidence type="ECO:0000259" key="25">
    <source>
        <dbReference type="PROSITE" id="PS51424"/>
    </source>
</evidence>
<keyword evidence="9" id="KW-0418">Kinase</keyword>
<evidence type="ECO:0000256" key="18">
    <source>
        <dbReference type="ARBA" id="ARBA00032455"/>
    </source>
</evidence>
<evidence type="ECO:0000256" key="21">
    <source>
        <dbReference type="RuleBase" id="RU003971"/>
    </source>
</evidence>
<protein>
    <recommendedName>
        <fullName evidence="15">Leucine-rich repeat protein SHOC-2</fullName>
        <ecNumber evidence="2">2.7.11.1</ecNumber>
    </recommendedName>
    <alternativeName>
        <fullName evidence="18">Protein soc-2 homolog</fullName>
    </alternativeName>
    <alternativeName>
        <fullName evidence="16 17">protein Sur-8 homolog</fullName>
    </alternativeName>
</protein>
<dbReference type="InterPro" id="IPR027417">
    <property type="entry name" value="P-loop_NTPase"/>
</dbReference>
<dbReference type="SMART" id="SM00369">
    <property type="entry name" value="LRR_TYP"/>
    <property type="match status" value="19"/>
</dbReference>
<dbReference type="PANTHER" id="PTHR48051">
    <property type="match status" value="1"/>
</dbReference>
<dbReference type="PROSITE" id="PS51424">
    <property type="entry name" value="ROC"/>
    <property type="match status" value="1"/>
</dbReference>
<feature type="domain" description="Roc" evidence="25">
    <location>
        <begin position="768"/>
        <end position="981"/>
    </location>
</feature>
<dbReference type="InterPro" id="IPR036388">
    <property type="entry name" value="WH-like_DNA-bd_sf"/>
</dbReference>
<dbReference type="InParanoid" id="C3XQ16"/>
<evidence type="ECO:0000256" key="22">
    <source>
        <dbReference type="SAM" id="MobiDB-lite"/>
    </source>
</evidence>
<evidence type="ECO:0000256" key="1">
    <source>
        <dbReference type="ARBA" id="ARBA00010134"/>
    </source>
</evidence>
<dbReference type="CDD" id="cd00032">
    <property type="entry name" value="CASc"/>
    <property type="match status" value="1"/>
</dbReference>
<dbReference type="InterPro" id="IPR050216">
    <property type="entry name" value="LRR_domain-containing"/>
</dbReference>
<dbReference type="SUPFAM" id="SSF52058">
    <property type="entry name" value="L domain-like"/>
    <property type="match status" value="3"/>
</dbReference>
<evidence type="ECO:0000256" key="15">
    <source>
        <dbReference type="ARBA" id="ARBA00023907"/>
    </source>
</evidence>
<dbReference type="PROSITE" id="PS50208">
    <property type="entry name" value="CASPASE_P20"/>
    <property type="match status" value="1"/>
</dbReference>
<name>C3XQ16_BRAFL</name>
<keyword evidence="3" id="KW-0723">Serine/threonine-protein kinase</keyword>
<evidence type="ECO:0000256" key="19">
    <source>
        <dbReference type="ARBA" id="ARBA00047899"/>
    </source>
</evidence>
<evidence type="ECO:0000256" key="3">
    <source>
        <dbReference type="ARBA" id="ARBA00022527"/>
    </source>
</evidence>
<feature type="domain" description="Caspase family p20" evidence="24">
    <location>
        <begin position="1343"/>
        <end position="1465"/>
    </location>
</feature>
<evidence type="ECO:0000256" key="17">
    <source>
        <dbReference type="ARBA" id="ARBA00029998"/>
    </source>
</evidence>
<dbReference type="EMBL" id="GG666451">
    <property type="protein sequence ID" value="EEN70037.1"/>
    <property type="molecule type" value="Genomic_DNA"/>
</dbReference>
<dbReference type="Gene3D" id="1.10.10.10">
    <property type="entry name" value="Winged helix-like DNA-binding domain superfamily/Winged helix DNA-binding domain"/>
    <property type="match status" value="1"/>
</dbReference>
<dbReference type="Pfam" id="PF16095">
    <property type="entry name" value="COR-A"/>
    <property type="match status" value="1"/>
</dbReference>
<dbReference type="InterPro" id="IPR001309">
    <property type="entry name" value="Pept_C14_p20"/>
</dbReference>
<dbReference type="SUPFAM" id="SSF52540">
    <property type="entry name" value="P-loop containing nucleoside triphosphate hydrolases"/>
    <property type="match status" value="1"/>
</dbReference>
<dbReference type="GO" id="GO:0006508">
    <property type="term" value="P:proteolysis"/>
    <property type="evidence" value="ECO:0007669"/>
    <property type="project" value="UniProtKB-KW"/>
</dbReference>
<feature type="region of interest" description="Disordered" evidence="22">
    <location>
        <begin position="1493"/>
        <end position="1520"/>
    </location>
</feature>
<dbReference type="SMART" id="SM00115">
    <property type="entry name" value="CASc"/>
    <property type="match status" value="1"/>
</dbReference>
<dbReference type="Pfam" id="PF23598">
    <property type="entry name" value="LRR_14"/>
    <property type="match status" value="1"/>
</dbReference>
<keyword evidence="4" id="KW-0433">Leucine-rich repeat</keyword>
<dbReference type="Pfam" id="PF13855">
    <property type="entry name" value="LRR_8"/>
    <property type="match status" value="4"/>
</dbReference>
<dbReference type="InterPro" id="IPR001611">
    <property type="entry name" value="Leu-rich_rpt"/>
</dbReference>
<keyword evidence="12" id="KW-0067">ATP-binding</keyword>
<evidence type="ECO:0000256" key="9">
    <source>
        <dbReference type="ARBA" id="ARBA00022777"/>
    </source>
</evidence>
<evidence type="ECO:0000256" key="14">
    <source>
        <dbReference type="ARBA" id="ARBA00023145"/>
    </source>
</evidence>
<evidence type="ECO:0000259" key="23">
    <source>
        <dbReference type="PROSITE" id="PS50207"/>
    </source>
</evidence>
<dbReference type="eggNOG" id="KOG0619">
    <property type="taxonomic scope" value="Eukaryota"/>
</dbReference>
<evidence type="ECO:0000256" key="6">
    <source>
        <dbReference type="ARBA" id="ARBA00022679"/>
    </source>
</evidence>
<dbReference type="Pfam" id="PF00656">
    <property type="entry name" value="Peptidase_C14"/>
    <property type="match status" value="1"/>
</dbReference>
<dbReference type="InterPro" id="IPR029030">
    <property type="entry name" value="Caspase-like_dom_sf"/>
</dbReference>
<dbReference type="PROSITE" id="PS50207">
    <property type="entry name" value="CASPASE_P10"/>
    <property type="match status" value="1"/>
</dbReference>
<evidence type="ECO:0000256" key="16">
    <source>
        <dbReference type="ARBA" id="ARBA00029588"/>
    </source>
</evidence>
<evidence type="ECO:0000256" key="10">
    <source>
        <dbReference type="ARBA" id="ARBA00022801"/>
    </source>
</evidence>
<evidence type="ECO:0000313" key="26">
    <source>
        <dbReference type="EMBL" id="EEN70037.1"/>
    </source>
</evidence>
<dbReference type="InterPro" id="IPR055414">
    <property type="entry name" value="LRR_R13L4/SHOC2-like"/>
</dbReference>
<dbReference type="GO" id="GO:0009966">
    <property type="term" value="P:regulation of signal transduction"/>
    <property type="evidence" value="ECO:0007669"/>
    <property type="project" value="UniProtKB-ARBA"/>
</dbReference>
<evidence type="ECO:0000256" key="7">
    <source>
        <dbReference type="ARBA" id="ARBA00022737"/>
    </source>
</evidence>
<dbReference type="InterPro" id="IPR016129">
    <property type="entry name" value="Caspase_his_AS"/>
</dbReference>
<dbReference type="PROSITE" id="PS01121">
    <property type="entry name" value="CASPASE_HIS"/>
    <property type="match status" value="1"/>
</dbReference>
<dbReference type="InterPro" id="IPR033139">
    <property type="entry name" value="Caspase_cys_AS"/>
</dbReference>
<accession>C3XQ16</accession>
<dbReference type="GO" id="GO:0005524">
    <property type="term" value="F:ATP binding"/>
    <property type="evidence" value="ECO:0007669"/>
    <property type="project" value="UniProtKB-KW"/>
</dbReference>
<evidence type="ECO:0000256" key="12">
    <source>
        <dbReference type="ARBA" id="ARBA00022840"/>
    </source>
</evidence>
<dbReference type="InterPro" id="IPR032675">
    <property type="entry name" value="LRR_dom_sf"/>
</dbReference>
<dbReference type="InterPro" id="IPR057263">
    <property type="entry name" value="COR-B"/>
</dbReference>
<dbReference type="eggNOG" id="KOG3573">
    <property type="taxonomic scope" value="Eukaryota"/>
</dbReference>
<dbReference type="InterPro" id="IPR020859">
    <property type="entry name" value="ROC"/>
</dbReference>
<dbReference type="PROSITE" id="PS01122">
    <property type="entry name" value="CASPASE_CYS"/>
    <property type="match status" value="1"/>
</dbReference>
<evidence type="ECO:0000256" key="8">
    <source>
        <dbReference type="ARBA" id="ARBA00022741"/>
    </source>
</evidence>
<evidence type="ECO:0000256" key="2">
    <source>
        <dbReference type="ARBA" id="ARBA00012513"/>
    </source>
</evidence>
<sequence length="1609" mass="183416">MGIDLSTYRARIGCFSNPGHDSLHCWAEASCLLVWMVISQLMLKLAGDVEENPGPQERYLGKTMGTQPMRDEMKREEWKILGKAQPLWTLDLSNQNHKDLPDEVFELEELEALKLTYNESISLSNKLVKLTNLKVLCLENCNLDKLPPVVLKLSHLQVLDISKNKAISLPKMILKKLKKLKVLKLRDCDLVTIGRQIFQQESQLEELDLSGNMQIDLPDELRTLKNIRVLRLNRAGMTTVPPAVLELSQLEKLDLSGNKQIKLSDQLLGLTNLKVLRLSRTEMASVPEVVWKLTHLEELHLLSNPLQTLSVKVGQLSRIKRLDLSNCHLRTLPPEVGTLTQLERLKVANNRALQTLPGELWQVTNIKRLDLSNCQLHTLPPEVGTLTQLEWLDLSFNTLQTLPRELGHVTNIKRLDLSHCQLHTLPPQVGKLTHLKWLKVKNNPLQTLPGELGQVASIKHLDLSNCWLHTLPPEVGTLTQLERLKVANNPLQTLPGELWKVTNIKRLDLSSCWLDTLPPEVGTLTQLEWLSLQGNPLQMLPKQIGQLTAIKHLNLSFCQLHTLPPEMGTLKQLEWLSLQGNPLQMLPKQVENLTHIKWMNLSHCRLQMLPPEFGKLTQLERLYLSCNGELQTLPTRQLTNIKHLDLSNCSLQTLPPEVGELKHVEYLRLSSNPLQKLPPEVRHLTNIKHLDMSNCRLNELPIEVGTMTQLRQLDLRYNQLQMLPVEITQHINLYHLDVRGNPLIRPPAEVCSQGMVAVRQYFEELESGEAVSTHLKVVVLGKELAGKTSLIQTLLSGDSSLTQQEDRTHGVEITQWKPDDNITFEVYDFGGHDAYHLTHQFFLTQDSLHLLTVDLQTYCCTEQDYKNAVGFWLDTLNARVPGAMVTIVCSKSEGSVDIEKKTHDIEVKFKEQQDTWKRNLERQLKIIERAENQEDLKQQFEDIQQLMTRPLQFKGLCCVSSAGPTGLETLTAHVLELAKNTQLFQTHKGILPQTWVDFEQRLRNLRDNEAKWLMPADYQQQAQLAGLPTDKLEPVLSYLQQVGTILRYTDIPELRDFVFHDPPALIEIFKGLFHHNTSDLFSTLDIYFTPLDLDKFKSDLDDRGLILKKVMKHLLPPDTPSNIVTSLMQHYDLCFEIDECKTKASDEETRQYMIPWYLHKTMQEKWQHNWPQHVPEEQLQLMCNIKGFCPRGLFPRFSVGIHSLIKDRVDWKDSVMAYRQDFPVLALCSKPGTDDTYITIATRGRLAQADEMWGVVYPLLEVLVQLLQKWPGVLYSLHVTCAHCIKARLDNPHQYNLRDQTADDDRIVRCPKADFRATVSTDLVYRPLQQNKVFQRYKMKTDPRGLALIISNINFMDPETDRQGGNKDLENIWKICDKLKLKAENKDDLTGQEIADTLQEVSERDHSCYDCFVLFLLSHGDEKGVLGTDEDRMISVDSITSSLQLCKSLVGKPKLFFIQACRGDNFDEGVEYMTTDDIKSPSRVGAEALSESIMATDSASHQSTTPTASDSGNAKRKTIPTASDRLVMNATVQGQVAWRDKNTGSPFIQALADVITEHADTVTLQDMATLVNEKVADYEADADDDYKQQSEVSHSLRKKLYFFPETAVD</sequence>